<evidence type="ECO:0000256" key="1">
    <source>
        <dbReference type="SAM" id="MobiDB-lite"/>
    </source>
</evidence>
<name>A0A7S0JH24_9EUKA</name>
<proteinExistence type="predicted"/>
<protein>
    <submittedName>
        <fullName evidence="2">Uncharacterized protein</fullName>
    </submittedName>
</protein>
<dbReference type="EMBL" id="HBER01053860">
    <property type="protein sequence ID" value="CAD8551607.1"/>
    <property type="molecule type" value="Transcribed_RNA"/>
</dbReference>
<evidence type="ECO:0000313" key="2">
    <source>
        <dbReference type="EMBL" id="CAD8551607.1"/>
    </source>
</evidence>
<organism evidence="2">
    <name type="scientific">Calcidiscus leptoporus</name>
    <dbReference type="NCBI Taxonomy" id="127549"/>
    <lineage>
        <taxon>Eukaryota</taxon>
        <taxon>Haptista</taxon>
        <taxon>Haptophyta</taxon>
        <taxon>Prymnesiophyceae</taxon>
        <taxon>Coccolithales</taxon>
        <taxon>Calcidiscaceae</taxon>
        <taxon>Calcidiscus</taxon>
    </lineage>
</organism>
<accession>A0A7S0JH24</accession>
<feature type="compositionally biased region" description="Pro residues" evidence="1">
    <location>
        <begin position="21"/>
        <end position="49"/>
    </location>
</feature>
<reference evidence="2" key="1">
    <citation type="submission" date="2021-01" db="EMBL/GenBank/DDBJ databases">
        <authorList>
            <person name="Corre E."/>
            <person name="Pelletier E."/>
            <person name="Niang G."/>
            <person name="Scheremetjew M."/>
            <person name="Finn R."/>
            <person name="Kale V."/>
            <person name="Holt S."/>
            <person name="Cochrane G."/>
            <person name="Meng A."/>
            <person name="Brown T."/>
            <person name="Cohen L."/>
        </authorList>
    </citation>
    <scope>NUCLEOTIDE SEQUENCE</scope>
    <source>
        <strain evidence="2">RCC1130</strain>
    </source>
</reference>
<feature type="region of interest" description="Disordered" evidence="1">
    <location>
        <begin position="1"/>
        <end position="49"/>
    </location>
</feature>
<dbReference type="AlphaFoldDB" id="A0A7S0JH24"/>
<sequence length="242" mass="26240">MVTPLSGSHRRAYVSDGPPEWQSPPPPPPPSSSPSPPSPPSPPPMPTNPPMAFRIAASWVSIEGGACLYRKDIVERMGVPAPLVEVAWRDNLLPPSPPPMPSSLLPNASVASCLRGASYLQPVIGPPPPPPPPPPPDARQAVAVKMNAILWVIRRGHANRLSARLSSYLGRNGDFLQCPPSVTAVPVSATVRDWLALALNGSTEEPRMWTESHWCDDCGRLRSDGWTREKDRQAEVECRRES</sequence>
<gene>
    <name evidence="2" type="ORF">CLEP1334_LOCUS26897</name>
</gene>